<dbReference type="PANTHER" id="PTHR22807">
    <property type="entry name" value="NOP2 YEAST -RELATED NOL1/NOP2/FMU SUN DOMAIN-CONTAINING"/>
    <property type="match status" value="1"/>
</dbReference>
<feature type="binding site" evidence="5">
    <location>
        <position position="460"/>
    </location>
    <ligand>
        <name>S-adenosyl-L-methionine</name>
        <dbReference type="ChEBI" id="CHEBI:59789"/>
    </ligand>
</feature>
<evidence type="ECO:0000256" key="4">
    <source>
        <dbReference type="ARBA" id="ARBA00022884"/>
    </source>
</evidence>
<comment type="similarity">
    <text evidence="5">Belongs to the class I-like SAM-binding methyltransferase superfamily. RsmB/NOP family.</text>
</comment>
<dbReference type="AlphaFoldDB" id="M1UVE4"/>
<feature type="region of interest" description="Disordered" evidence="6">
    <location>
        <begin position="39"/>
        <end position="64"/>
    </location>
</feature>
<feature type="domain" description="SAM-dependent MTase RsmB/NOP-type" evidence="7">
    <location>
        <begin position="296"/>
        <end position="626"/>
    </location>
</feature>
<keyword evidence="4 5" id="KW-0694">RNA-binding</keyword>
<evidence type="ECO:0000313" key="8">
    <source>
        <dbReference type="EMBL" id="BAM81931.1"/>
    </source>
</evidence>
<protein>
    <submittedName>
        <fullName evidence="8">Similar to RNA methyltransferase</fullName>
    </submittedName>
</protein>
<dbReference type="OMA" id="MACLRIY"/>
<proteinExistence type="inferred from homology"/>
<dbReference type="OrthoDB" id="8020218at2759"/>
<evidence type="ECO:0000256" key="6">
    <source>
        <dbReference type="SAM" id="MobiDB-lite"/>
    </source>
</evidence>
<dbReference type="GO" id="GO:0006355">
    <property type="term" value="P:regulation of DNA-templated transcription"/>
    <property type="evidence" value="ECO:0007669"/>
    <property type="project" value="InterPro"/>
</dbReference>
<dbReference type="GO" id="GO:0003723">
    <property type="term" value="F:RNA binding"/>
    <property type="evidence" value="ECO:0007669"/>
    <property type="project" value="UniProtKB-UniRule"/>
</dbReference>
<dbReference type="GeneID" id="16995933"/>
<comment type="caution">
    <text evidence="5">Lacks conserved residue(s) required for the propagation of feature annotation.</text>
</comment>
<name>M1UVE4_CYAM1</name>
<dbReference type="GO" id="GO:0008173">
    <property type="term" value="F:RNA methyltransferase activity"/>
    <property type="evidence" value="ECO:0007669"/>
    <property type="project" value="InterPro"/>
</dbReference>
<dbReference type="EMBL" id="AP006498">
    <property type="protein sequence ID" value="BAM81931.1"/>
    <property type="molecule type" value="Genomic_DNA"/>
</dbReference>
<dbReference type="Gramene" id="CMP349CT">
    <property type="protein sequence ID" value="CMP349CT"/>
    <property type="gene ID" value="CMP349C"/>
</dbReference>
<dbReference type="PROSITE" id="PS51686">
    <property type="entry name" value="SAM_MT_RSMB_NOP"/>
    <property type="match status" value="1"/>
</dbReference>
<dbReference type="InterPro" id="IPR023267">
    <property type="entry name" value="RCMT"/>
</dbReference>
<dbReference type="KEGG" id="cme:CYME_CMP349C"/>
<dbReference type="Pfam" id="PF01189">
    <property type="entry name" value="Methyltr_RsmB-F"/>
    <property type="match status" value="1"/>
</dbReference>
<organism evidence="8 9">
    <name type="scientific">Cyanidioschyzon merolae (strain NIES-3377 / 10D)</name>
    <name type="common">Unicellular red alga</name>
    <dbReference type="NCBI Taxonomy" id="280699"/>
    <lineage>
        <taxon>Eukaryota</taxon>
        <taxon>Rhodophyta</taxon>
        <taxon>Bangiophyceae</taxon>
        <taxon>Cyanidiales</taxon>
        <taxon>Cyanidiaceae</taxon>
        <taxon>Cyanidioschyzon</taxon>
    </lineage>
</organism>
<keyword evidence="9" id="KW-1185">Reference proteome</keyword>
<dbReference type="GO" id="GO:0001510">
    <property type="term" value="P:RNA methylation"/>
    <property type="evidence" value="ECO:0007669"/>
    <property type="project" value="InterPro"/>
</dbReference>
<dbReference type="RefSeq" id="XP_005537967.1">
    <property type="nucleotide sequence ID" value="XM_005537910.1"/>
</dbReference>
<dbReference type="InterPro" id="IPR001678">
    <property type="entry name" value="MeTrfase_RsmB-F_NOP2_dom"/>
</dbReference>
<reference evidence="8 9" key="1">
    <citation type="journal article" date="2004" name="Nature">
        <title>Genome sequence of the ultrasmall unicellular red alga Cyanidioschyzon merolae 10D.</title>
        <authorList>
            <person name="Matsuzaki M."/>
            <person name="Misumi O."/>
            <person name="Shin-i T."/>
            <person name="Maruyama S."/>
            <person name="Takahara M."/>
            <person name="Miyagishima S."/>
            <person name="Mori T."/>
            <person name="Nishida K."/>
            <person name="Yagisawa F."/>
            <person name="Nishida K."/>
            <person name="Yoshida Y."/>
            <person name="Nishimura Y."/>
            <person name="Nakao S."/>
            <person name="Kobayashi T."/>
            <person name="Momoyama Y."/>
            <person name="Higashiyama T."/>
            <person name="Minoda A."/>
            <person name="Sano M."/>
            <person name="Nomoto H."/>
            <person name="Oishi K."/>
            <person name="Hayashi H."/>
            <person name="Ohta F."/>
            <person name="Nishizaka S."/>
            <person name="Haga S."/>
            <person name="Miura S."/>
            <person name="Morishita T."/>
            <person name="Kabeya Y."/>
            <person name="Terasawa K."/>
            <person name="Suzuki Y."/>
            <person name="Ishii Y."/>
            <person name="Asakawa S."/>
            <person name="Takano H."/>
            <person name="Ohta N."/>
            <person name="Kuroiwa H."/>
            <person name="Tanaka K."/>
            <person name="Shimizu N."/>
            <person name="Sugano S."/>
            <person name="Sato N."/>
            <person name="Nozaki H."/>
            <person name="Ogasawara N."/>
            <person name="Kohara Y."/>
            <person name="Kuroiwa T."/>
        </authorList>
    </citation>
    <scope>NUCLEOTIDE SEQUENCE [LARGE SCALE GENOMIC DNA]</scope>
    <source>
        <strain evidence="8 9">10D</strain>
    </source>
</reference>
<feature type="active site" description="Nucleophile" evidence="5">
    <location>
        <position position="576"/>
    </location>
</feature>
<evidence type="ECO:0000256" key="3">
    <source>
        <dbReference type="ARBA" id="ARBA00022691"/>
    </source>
</evidence>
<evidence type="ECO:0000256" key="5">
    <source>
        <dbReference type="PROSITE-ProRule" id="PRU01023"/>
    </source>
</evidence>
<feature type="compositionally biased region" description="Polar residues" evidence="6">
    <location>
        <begin position="44"/>
        <end position="53"/>
    </location>
</feature>
<dbReference type="InterPro" id="IPR035926">
    <property type="entry name" value="NusB-like_sf"/>
</dbReference>
<feature type="binding site" evidence="5">
    <location>
        <position position="521"/>
    </location>
    <ligand>
        <name>S-adenosyl-L-methionine</name>
        <dbReference type="ChEBI" id="CHEBI:59789"/>
    </ligand>
</feature>
<dbReference type="Proteomes" id="UP000007014">
    <property type="component" value="Chromosome 16"/>
</dbReference>
<dbReference type="SUPFAM" id="SSF53335">
    <property type="entry name" value="S-adenosyl-L-methionine-dependent methyltransferases"/>
    <property type="match status" value="1"/>
</dbReference>
<evidence type="ECO:0000256" key="1">
    <source>
        <dbReference type="ARBA" id="ARBA00022603"/>
    </source>
</evidence>
<gene>
    <name evidence="8" type="ORF">CYME_CMP349C</name>
</gene>
<dbReference type="SUPFAM" id="SSF48013">
    <property type="entry name" value="NusB-like"/>
    <property type="match status" value="1"/>
</dbReference>
<evidence type="ECO:0000259" key="7">
    <source>
        <dbReference type="PROSITE" id="PS51686"/>
    </source>
</evidence>
<accession>M1UVE4</accession>
<keyword evidence="3 5" id="KW-0949">S-adenosyl-L-methionine</keyword>
<dbReference type="PRINTS" id="PR02008">
    <property type="entry name" value="RCMTFAMILY"/>
</dbReference>
<dbReference type="STRING" id="280699.M1UVE4"/>
<dbReference type="PANTHER" id="PTHR22807:SF30">
    <property type="entry name" value="28S RRNA (CYTOSINE(4447)-C(5))-METHYLTRANSFERASE-RELATED"/>
    <property type="match status" value="1"/>
</dbReference>
<keyword evidence="1 5" id="KW-0489">Methyltransferase</keyword>
<keyword evidence="2 5" id="KW-0808">Transferase</keyword>
<evidence type="ECO:0000256" key="2">
    <source>
        <dbReference type="ARBA" id="ARBA00022679"/>
    </source>
</evidence>
<evidence type="ECO:0000313" key="9">
    <source>
        <dbReference type="Proteomes" id="UP000007014"/>
    </source>
</evidence>
<dbReference type="HOGENOM" id="CLU_437060_0_0_1"/>
<dbReference type="InterPro" id="IPR049560">
    <property type="entry name" value="MeTrfase_RsmB-F_NOP2_cat"/>
</dbReference>
<dbReference type="Gene3D" id="3.40.50.150">
    <property type="entry name" value="Vaccinia Virus protein VP39"/>
    <property type="match status" value="1"/>
</dbReference>
<sequence length="626" mass="70113">MGFAATPVARVLSVKKPSSTTARPRSVWTPSFRTRKKRLAPLVATNSRKTSAGTGIPPASGPRPRQVWEALSAREAAFLAVECSLTQGHDVAEDVDGSDALDGRPSQGSGGVGGALSNRYLLTQLALWSEKHKPSRVEYALAKIIAFNAVRQRALFDYVLQTNIVRDRSAIDQEPHRIKSEGMHLSIAQRALLHTALAQYAFMERVPVYTIVFSTVEIAKTYFGQRFAAFANAILRNLVRYGEKYAADLESRRPASYIVRPLPFPADALDVRYSYPAVFASRVFGQLLNRKRLVAFLEAGNMTPQTFLRVPRQHAQHEDLKMAIERRLLVPWSDQDSTETVSRPWIIYRVDLQCAGEDPGAALPLTLPSANGTGWADDPANVLTRSLFQRLLQHFIAQNVTQAEHTFLLCEQLRQRWDKERRIARVLDLCTAPGGKLTAVFEYLQYSDLGDAQTEYIGIDLSDQRIHMVHENVDKTPGMRESRVFVGVARGESFVDCRAGNILRSEDERAVSPCFDLVIADVPCTNSGVLNRRPEARWRLDEQHFASSVPRLVSLQASLLNRACLLSRSAVFYMTCSVLHAEGRDLVRSVLENHRDFELVWDHLTYTDAAGRDGGYAAMLWRRPSH</sequence>
<dbReference type="InterPro" id="IPR006027">
    <property type="entry name" value="NusB_RsmB_TIM44"/>
</dbReference>
<dbReference type="Gene3D" id="1.10.940.10">
    <property type="entry name" value="NusB-like"/>
    <property type="match status" value="1"/>
</dbReference>
<dbReference type="Pfam" id="PF01029">
    <property type="entry name" value="NusB"/>
    <property type="match status" value="1"/>
</dbReference>
<reference evidence="8 9" key="2">
    <citation type="journal article" date="2007" name="BMC Biol.">
        <title>A 100%-complete sequence reveals unusually simple genomic features in the hot-spring red alga Cyanidioschyzon merolae.</title>
        <authorList>
            <person name="Nozaki H."/>
            <person name="Takano H."/>
            <person name="Misumi O."/>
            <person name="Terasawa K."/>
            <person name="Matsuzaki M."/>
            <person name="Maruyama S."/>
            <person name="Nishida K."/>
            <person name="Yagisawa F."/>
            <person name="Yoshida Y."/>
            <person name="Fujiwara T."/>
            <person name="Takio S."/>
            <person name="Tamura K."/>
            <person name="Chung S.J."/>
            <person name="Nakamura S."/>
            <person name="Kuroiwa H."/>
            <person name="Tanaka K."/>
            <person name="Sato N."/>
            <person name="Kuroiwa T."/>
        </authorList>
    </citation>
    <scope>NUCLEOTIDE SEQUENCE [LARGE SCALE GENOMIC DNA]</scope>
    <source>
        <strain evidence="8 9">10D</strain>
    </source>
</reference>
<dbReference type="InterPro" id="IPR029063">
    <property type="entry name" value="SAM-dependent_MTases_sf"/>
</dbReference>